<protein>
    <submittedName>
        <fullName evidence="2">Uncharacterized protein</fullName>
    </submittedName>
</protein>
<feature type="compositionally biased region" description="Basic and acidic residues" evidence="1">
    <location>
        <begin position="1"/>
        <end position="11"/>
    </location>
</feature>
<feature type="compositionally biased region" description="Basic and acidic residues" evidence="1">
    <location>
        <begin position="51"/>
        <end position="70"/>
    </location>
</feature>
<name>A0A0E0C955_9ORYZ</name>
<dbReference type="EnsemblPlants" id="OMERI01G31540.1">
    <property type="protein sequence ID" value="OMERI01G31540.1"/>
    <property type="gene ID" value="OMERI01G31540"/>
</dbReference>
<evidence type="ECO:0000313" key="3">
    <source>
        <dbReference type="Proteomes" id="UP000008021"/>
    </source>
</evidence>
<proteinExistence type="predicted"/>
<reference evidence="2" key="1">
    <citation type="submission" date="2015-04" db="UniProtKB">
        <authorList>
            <consortium name="EnsemblPlants"/>
        </authorList>
    </citation>
    <scope>IDENTIFICATION</scope>
</reference>
<sequence>MLAVVGRRDAEREEDTGVLTAPRAEGGGRRRPSWQCGVKREDDTGGGGVGRPEREDQMRHNRWSSREPAMRRRHWARCRPSGSAASHHSQFAPRKTGAKEEINSRKKQLCGGRQSLSVGLWLWQSNALSLRIIDAEATELLEKLNEKETCRVHAQDHAKIMERTFAANR</sequence>
<dbReference type="HOGENOM" id="CLU_1581020_0_0_1"/>
<reference evidence="2" key="2">
    <citation type="submission" date="2018-05" db="EMBL/GenBank/DDBJ databases">
        <title>OmerRS3 (Oryza meridionalis Reference Sequence Version 3).</title>
        <authorList>
            <person name="Zhang J."/>
            <person name="Kudrna D."/>
            <person name="Lee S."/>
            <person name="Talag J."/>
            <person name="Welchert J."/>
            <person name="Wing R.A."/>
        </authorList>
    </citation>
    <scope>NUCLEOTIDE SEQUENCE [LARGE SCALE GENOMIC DNA]</scope>
    <source>
        <strain evidence="2">cv. OR44</strain>
    </source>
</reference>
<dbReference type="Proteomes" id="UP000008021">
    <property type="component" value="Chromosome 1"/>
</dbReference>
<accession>A0A0E0C955</accession>
<keyword evidence="3" id="KW-1185">Reference proteome</keyword>
<dbReference type="AlphaFoldDB" id="A0A0E0C955"/>
<evidence type="ECO:0000256" key="1">
    <source>
        <dbReference type="SAM" id="MobiDB-lite"/>
    </source>
</evidence>
<evidence type="ECO:0000313" key="2">
    <source>
        <dbReference type="EnsemblPlants" id="OMERI01G31540.1"/>
    </source>
</evidence>
<dbReference type="Gramene" id="OMERI01G31540.1">
    <property type="protein sequence ID" value="OMERI01G31540.1"/>
    <property type="gene ID" value="OMERI01G31540"/>
</dbReference>
<organism evidence="2">
    <name type="scientific">Oryza meridionalis</name>
    <dbReference type="NCBI Taxonomy" id="40149"/>
    <lineage>
        <taxon>Eukaryota</taxon>
        <taxon>Viridiplantae</taxon>
        <taxon>Streptophyta</taxon>
        <taxon>Embryophyta</taxon>
        <taxon>Tracheophyta</taxon>
        <taxon>Spermatophyta</taxon>
        <taxon>Magnoliopsida</taxon>
        <taxon>Liliopsida</taxon>
        <taxon>Poales</taxon>
        <taxon>Poaceae</taxon>
        <taxon>BOP clade</taxon>
        <taxon>Oryzoideae</taxon>
        <taxon>Oryzeae</taxon>
        <taxon>Oryzinae</taxon>
        <taxon>Oryza</taxon>
    </lineage>
</organism>
<feature type="region of interest" description="Disordered" evidence="1">
    <location>
        <begin position="1"/>
        <end position="106"/>
    </location>
</feature>